<dbReference type="AlphaFoldDB" id="A0AAV8UD39"/>
<dbReference type="SUPFAM" id="SSF54171">
    <property type="entry name" value="DNA-binding domain"/>
    <property type="match status" value="1"/>
</dbReference>
<gene>
    <name evidence="9" type="ORF">K2173_025005</name>
</gene>
<evidence type="ECO:0000313" key="10">
    <source>
        <dbReference type="Proteomes" id="UP001159364"/>
    </source>
</evidence>
<dbReference type="InterPro" id="IPR001471">
    <property type="entry name" value="AP2/ERF_dom"/>
</dbReference>
<dbReference type="Gene3D" id="3.30.730.10">
    <property type="entry name" value="AP2/ERF domain"/>
    <property type="match status" value="1"/>
</dbReference>
<dbReference type="InterPro" id="IPR044808">
    <property type="entry name" value="ERF_plant"/>
</dbReference>
<organism evidence="9 10">
    <name type="scientific">Erythroxylum novogranatense</name>
    <dbReference type="NCBI Taxonomy" id="1862640"/>
    <lineage>
        <taxon>Eukaryota</taxon>
        <taxon>Viridiplantae</taxon>
        <taxon>Streptophyta</taxon>
        <taxon>Embryophyta</taxon>
        <taxon>Tracheophyta</taxon>
        <taxon>Spermatophyta</taxon>
        <taxon>Magnoliopsida</taxon>
        <taxon>eudicotyledons</taxon>
        <taxon>Gunneridae</taxon>
        <taxon>Pentapetalae</taxon>
        <taxon>rosids</taxon>
        <taxon>fabids</taxon>
        <taxon>Malpighiales</taxon>
        <taxon>Erythroxylaceae</taxon>
        <taxon>Erythroxylum</taxon>
    </lineage>
</organism>
<keyword evidence="4" id="KW-0804">Transcription</keyword>
<evidence type="ECO:0000256" key="1">
    <source>
        <dbReference type="ARBA" id="ARBA00004123"/>
    </source>
</evidence>
<evidence type="ECO:0000259" key="8">
    <source>
        <dbReference type="PROSITE" id="PS51032"/>
    </source>
</evidence>
<dbReference type="GO" id="GO:0009873">
    <property type="term" value="P:ethylene-activated signaling pathway"/>
    <property type="evidence" value="ECO:0007669"/>
    <property type="project" value="InterPro"/>
</dbReference>
<dbReference type="EMBL" id="JAIWQS010000008">
    <property type="protein sequence ID" value="KAJ8900365.1"/>
    <property type="molecule type" value="Genomic_DNA"/>
</dbReference>
<evidence type="ECO:0000256" key="5">
    <source>
        <dbReference type="ARBA" id="ARBA00023242"/>
    </source>
</evidence>
<keyword evidence="3" id="KW-0238">DNA-binding</keyword>
<evidence type="ECO:0000313" key="9">
    <source>
        <dbReference type="EMBL" id="KAJ8900365.1"/>
    </source>
</evidence>
<name>A0AAV8UD39_9ROSI</name>
<accession>A0AAV8UD39</accession>
<dbReference type="CDD" id="cd00018">
    <property type="entry name" value="AP2"/>
    <property type="match status" value="1"/>
</dbReference>
<dbReference type="GO" id="GO:0005634">
    <property type="term" value="C:nucleus"/>
    <property type="evidence" value="ECO:0007669"/>
    <property type="project" value="UniProtKB-SubCell"/>
</dbReference>
<sequence>MLGEWEDLAFLGWIQQNILADDLDTLLNSNLTTMDYGETSTGSCGDAPSSEEDVKPTFTGPTSEAEEKKNTTEEVVNEASVQPRGWQYKGVRRRPWGKYAAEIRDPTRNGARIWLGTYETPEDAAVAYDQAAFKMRGSKAKLNFPHLIGSSDYEPVRVSPKRGRLPEIAALQLDAAGSSKRLK</sequence>
<dbReference type="SMART" id="SM00380">
    <property type="entry name" value="AP2"/>
    <property type="match status" value="1"/>
</dbReference>
<evidence type="ECO:0000256" key="6">
    <source>
        <dbReference type="ARBA" id="ARBA00024343"/>
    </source>
</evidence>
<evidence type="ECO:0000256" key="7">
    <source>
        <dbReference type="SAM" id="MobiDB-lite"/>
    </source>
</evidence>
<comment type="subcellular location">
    <subcellularLocation>
        <location evidence="1">Nucleus</location>
    </subcellularLocation>
</comment>
<proteinExistence type="inferred from homology"/>
<dbReference type="GO" id="GO:0003677">
    <property type="term" value="F:DNA binding"/>
    <property type="evidence" value="ECO:0007669"/>
    <property type="project" value="UniProtKB-KW"/>
</dbReference>
<dbReference type="PROSITE" id="PS51032">
    <property type="entry name" value="AP2_ERF"/>
    <property type="match status" value="1"/>
</dbReference>
<protein>
    <recommendedName>
        <fullName evidence="8">AP2/ERF domain-containing protein</fullName>
    </recommendedName>
</protein>
<keyword evidence="2" id="KW-0805">Transcription regulation</keyword>
<dbReference type="PRINTS" id="PR00367">
    <property type="entry name" value="ETHRSPELEMNT"/>
</dbReference>
<keyword evidence="10" id="KW-1185">Reference proteome</keyword>
<dbReference type="PANTHER" id="PTHR31190:SF102">
    <property type="entry name" value="AP2_ERF DOMAIN-CONTAINING PROTEIN"/>
    <property type="match status" value="1"/>
</dbReference>
<evidence type="ECO:0000256" key="4">
    <source>
        <dbReference type="ARBA" id="ARBA00023163"/>
    </source>
</evidence>
<evidence type="ECO:0000256" key="3">
    <source>
        <dbReference type="ARBA" id="ARBA00023125"/>
    </source>
</evidence>
<dbReference type="Proteomes" id="UP001159364">
    <property type="component" value="Linkage Group LG08"/>
</dbReference>
<reference evidence="9 10" key="1">
    <citation type="submission" date="2021-09" db="EMBL/GenBank/DDBJ databases">
        <title>Genomic insights and catalytic innovation underlie evolution of tropane alkaloids biosynthesis.</title>
        <authorList>
            <person name="Wang Y.-J."/>
            <person name="Tian T."/>
            <person name="Huang J.-P."/>
            <person name="Huang S.-X."/>
        </authorList>
    </citation>
    <scope>NUCLEOTIDE SEQUENCE [LARGE SCALE GENOMIC DNA]</scope>
    <source>
        <strain evidence="9">KIB-2018</strain>
        <tissue evidence="9">Leaf</tissue>
    </source>
</reference>
<evidence type="ECO:0000256" key="2">
    <source>
        <dbReference type="ARBA" id="ARBA00023015"/>
    </source>
</evidence>
<dbReference type="PANTHER" id="PTHR31190">
    <property type="entry name" value="DNA-BINDING DOMAIN"/>
    <property type="match status" value="1"/>
</dbReference>
<feature type="domain" description="AP2/ERF" evidence="8">
    <location>
        <begin position="87"/>
        <end position="145"/>
    </location>
</feature>
<dbReference type="GO" id="GO:0003700">
    <property type="term" value="F:DNA-binding transcription factor activity"/>
    <property type="evidence" value="ECO:0007669"/>
    <property type="project" value="InterPro"/>
</dbReference>
<comment type="similarity">
    <text evidence="6">Belongs to the AP2/ERF transcription factor family. ERF subfamily.</text>
</comment>
<keyword evidence="5" id="KW-0539">Nucleus</keyword>
<dbReference type="InterPro" id="IPR036955">
    <property type="entry name" value="AP2/ERF_dom_sf"/>
</dbReference>
<feature type="region of interest" description="Disordered" evidence="7">
    <location>
        <begin position="38"/>
        <end position="68"/>
    </location>
</feature>
<dbReference type="FunFam" id="3.30.730.10:FF:000001">
    <property type="entry name" value="Ethylene-responsive transcription factor 2"/>
    <property type="match status" value="1"/>
</dbReference>
<comment type="caution">
    <text evidence="9">The sequence shown here is derived from an EMBL/GenBank/DDBJ whole genome shotgun (WGS) entry which is preliminary data.</text>
</comment>
<dbReference type="InterPro" id="IPR016177">
    <property type="entry name" value="DNA-bd_dom_sf"/>
</dbReference>
<dbReference type="Pfam" id="PF00847">
    <property type="entry name" value="AP2"/>
    <property type="match status" value="1"/>
</dbReference>